<keyword evidence="4" id="KW-1003">Cell membrane</keyword>
<dbReference type="PANTHER" id="PTHR43297:SF13">
    <property type="entry name" value="NICKEL ABC TRANSPORTER, ATP-BINDING PROTEIN"/>
    <property type="match status" value="1"/>
</dbReference>
<evidence type="ECO:0000256" key="13">
    <source>
        <dbReference type="ARBA" id="ARBA00039098"/>
    </source>
</evidence>
<evidence type="ECO:0000256" key="5">
    <source>
        <dbReference type="ARBA" id="ARBA00022596"/>
    </source>
</evidence>
<dbReference type="GO" id="GO:0005886">
    <property type="term" value="C:plasma membrane"/>
    <property type="evidence" value="ECO:0007669"/>
    <property type="project" value="UniProtKB-SubCell"/>
</dbReference>
<keyword evidence="18" id="KW-1185">Reference proteome</keyword>
<dbReference type="PROSITE" id="PS50893">
    <property type="entry name" value="ABC_TRANSPORTER_2"/>
    <property type="match status" value="1"/>
</dbReference>
<keyword evidence="5" id="KW-0533">Nickel</keyword>
<dbReference type="Gene3D" id="3.40.50.300">
    <property type="entry name" value="P-loop containing nucleotide triphosphate hydrolases"/>
    <property type="match status" value="1"/>
</dbReference>
<evidence type="ECO:0000256" key="10">
    <source>
        <dbReference type="ARBA" id="ARBA00023112"/>
    </source>
</evidence>
<evidence type="ECO:0000313" key="18">
    <source>
        <dbReference type="Proteomes" id="UP000538929"/>
    </source>
</evidence>
<evidence type="ECO:0000256" key="15">
    <source>
        <dbReference type="ARBA" id="ARBA00048610"/>
    </source>
</evidence>
<name>A0A7W3T9W6_9ACTN</name>
<dbReference type="EMBL" id="VKHT01000016">
    <property type="protein sequence ID" value="MBB0242750.1"/>
    <property type="molecule type" value="Genomic_DNA"/>
</dbReference>
<evidence type="ECO:0000256" key="6">
    <source>
        <dbReference type="ARBA" id="ARBA00022741"/>
    </source>
</evidence>
<dbReference type="Pfam" id="PF00005">
    <property type="entry name" value="ABC_tran"/>
    <property type="match status" value="1"/>
</dbReference>
<dbReference type="InterPro" id="IPR017871">
    <property type="entry name" value="ABC_transporter-like_CS"/>
</dbReference>
<organism evidence="17 18">
    <name type="scientific">Streptomyces alkaliphilus</name>
    <dbReference type="NCBI Taxonomy" id="1472722"/>
    <lineage>
        <taxon>Bacteria</taxon>
        <taxon>Bacillati</taxon>
        <taxon>Actinomycetota</taxon>
        <taxon>Actinomycetes</taxon>
        <taxon>Kitasatosporales</taxon>
        <taxon>Streptomycetaceae</taxon>
        <taxon>Streptomyces</taxon>
    </lineage>
</organism>
<keyword evidence="6" id="KW-0547">Nucleotide-binding</keyword>
<evidence type="ECO:0000256" key="2">
    <source>
        <dbReference type="ARBA" id="ARBA00005417"/>
    </source>
</evidence>
<evidence type="ECO:0000256" key="14">
    <source>
        <dbReference type="ARBA" id="ARBA00044143"/>
    </source>
</evidence>
<evidence type="ECO:0000256" key="3">
    <source>
        <dbReference type="ARBA" id="ARBA00022448"/>
    </source>
</evidence>
<dbReference type="Proteomes" id="UP000538929">
    <property type="component" value="Unassembled WGS sequence"/>
</dbReference>
<keyword evidence="11" id="KW-0472">Membrane</keyword>
<reference evidence="18" key="1">
    <citation type="submission" date="2019-10" db="EMBL/GenBank/DDBJ databases">
        <title>Streptomyces sp. nov., a novel actinobacterium isolated from alkaline environment.</title>
        <authorList>
            <person name="Golinska P."/>
        </authorList>
    </citation>
    <scope>NUCLEOTIDE SEQUENCE [LARGE SCALE GENOMIC DNA]</scope>
    <source>
        <strain evidence="18">DSM 42118</strain>
    </source>
</reference>
<dbReference type="EC" id="7.2.2.11" evidence="13"/>
<dbReference type="SUPFAM" id="SSF52540">
    <property type="entry name" value="P-loop containing nucleoside triphosphate hydrolases"/>
    <property type="match status" value="1"/>
</dbReference>
<comment type="catalytic activity">
    <reaction evidence="15">
        <text>Ni(2+)(out) + ATP + H2O = Ni(2+)(in) + ADP + phosphate + H(+)</text>
        <dbReference type="Rhea" id="RHEA:15557"/>
        <dbReference type="ChEBI" id="CHEBI:15377"/>
        <dbReference type="ChEBI" id="CHEBI:15378"/>
        <dbReference type="ChEBI" id="CHEBI:30616"/>
        <dbReference type="ChEBI" id="CHEBI:43474"/>
        <dbReference type="ChEBI" id="CHEBI:49786"/>
        <dbReference type="ChEBI" id="CHEBI:456216"/>
        <dbReference type="EC" id="7.2.2.11"/>
    </reaction>
    <physiologicalReaction direction="left-to-right" evidence="15">
        <dbReference type="Rhea" id="RHEA:15558"/>
    </physiologicalReaction>
</comment>
<dbReference type="InterPro" id="IPR003593">
    <property type="entry name" value="AAA+_ATPase"/>
</dbReference>
<keyword evidence="9" id="KW-0406">Ion transport</keyword>
<feature type="domain" description="ABC transporter" evidence="16">
    <location>
        <begin position="9"/>
        <end position="250"/>
    </location>
</feature>
<evidence type="ECO:0000256" key="8">
    <source>
        <dbReference type="ARBA" id="ARBA00022967"/>
    </source>
</evidence>
<dbReference type="InterPro" id="IPR050388">
    <property type="entry name" value="ABC_Ni/Peptide_Import"/>
</dbReference>
<evidence type="ECO:0000256" key="4">
    <source>
        <dbReference type="ARBA" id="ARBA00022475"/>
    </source>
</evidence>
<evidence type="ECO:0000259" key="16">
    <source>
        <dbReference type="PROSITE" id="PS50893"/>
    </source>
</evidence>
<protein>
    <recommendedName>
        <fullName evidence="14">Nickel import system ATP-binding protein NikD</fullName>
        <ecNumber evidence="13">7.2.2.11</ecNumber>
    </recommendedName>
</protein>
<evidence type="ECO:0000256" key="12">
    <source>
        <dbReference type="ARBA" id="ARBA00038669"/>
    </source>
</evidence>
<evidence type="ECO:0000256" key="1">
    <source>
        <dbReference type="ARBA" id="ARBA00004202"/>
    </source>
</evidence>
<dbReference type="PROSITE" id="PS00211">
    <property type="entry name" value="ABC_TRANSPORTER_1"/>
    <property type="match status" value="1"/>
</dbReference>
<evidence type="ECO:0000256" key="9">
    <source>
        <dbReference type="ARBA" id="ARBA00023065"/>
    </source>
</evidence>
<sequence length="267" mass="29041">MMTTPLLSVRNLTVGFTHYTGTLGLRPRVVPAVEGLELDIDPGEILAVIGASGSGKSLLAHAIVGILPNTATVSGGIDYDGTPLDSARLRRLRGREISFIPQSVNYPDPLMPVGRQVRLTLPRSRAAQLQQALFARYHLDEKVARQYPHELSGGMLRRVLFATGVTETMRLLIADEPTPGLHPAALQEVLSHLRDLADDGAGVLLITHDLIAAAAIADRVAVMRSGRVVTVESSSSFTGRGETLRHEYARRLWRALPRHDFWEGVAP</sequence>
<keyword evidence="3" id="KW-0813">Transport</keyword>
<keyword evidence="7 17" id="KW-0067">ATP-binding</keyword>
<dbReference type="GO" id="GO:0015413">
    <property type="term" value="F:ABC-type nickel transporter activity"/>
    <property type="evidence" value="ECO:0007669"/>
    <property type="project" value="UniProtKB-EC"/>
</dbReference>
<dbReference type="AlphaFoldDB" id="A0A7W3T9W6"/>
<evidence type="ECO:0000256" key="7">
    <source>
        <dbReference type="ARBA" id="ARBA00022840"/>
    </source>
</evidence>
<dbReference type="GO" id="GO:0016887">
    <property type="term" value="F:ATP hydrolysis activity"/>
    <property type="evidence" value="ECO:0007669"/>
    <property type="project" value="InterPro"/>
</dbReference>
<dbReference type="PANTHER" id="PTHR43297">
    <property type="entry name" value="OLIGOPEPTIDE TRANSPORT ATP-BINDING PROTEIN APPD"/>
    <property type="match status" value="1"/>
</dbReference>
<comment type="subunit">
    <text evidence="12">The complex is composed of two ATP-binding proteins (NikD and NikE), two transmembrane proteins (NikB and NikC) and a solute-binding protein (NikA).</text>
</comment>
<accession>A0A7W3T9W6</accession>
<gene>
    <name evidence="17" type="ORF">FNQ90_01160</name>
</gene>
<dbReference type="SMART" id="SM00382">
    <property type="entry name" value="AAA"/>
    <property type="match status" value="1"/>
</dbReference>
<dbReference type="InterPro" id="IPR027417">
    <property type="entry name" value="P-loop_NTPase"/>
</dbReference>
<comment type="subcellular location">
    <subcellularLocation>
        <location evidence="1">Cell membrane</location>
        <topology evidence="1">Peripheral membrane protein</topology>
    </subcellularLocation>
</comment>
<comment type="similarity">
    <text evidence="2">Belongs to the ABC transporter superfamily.</text>
</comment>
<dbReference type="InterPro" id="IPR003439">
    <property type="entry name" value="ABC_transporter-like_ATP-bd"/>
</dbReference>
<keyword evidence="8" id="KW-1278">Translocase</keyword>
<dbReference type="GO" id="GO:0005524">
    <property type="term" value="F:ATP binding"/>
    <property type="evidence" value="ECO:0007669"/>
    <property type="project" value="UniProtKB-KW"/>
</dbReference>
<evidence type="ECO:0000313" key="17">
    <source>
        <dbReference type="EMBL" id="MBB0242750.1"/>
    </source>
</evidence>
<keyword evidence="10" id="KW-0921">Nickel transport</keyword>
<dbReference type="RefSeq" id="WP_182604541.1">
    <property type="nucleotide sequence ID" value="NZ_VKHT01000016.1"/>
</dbReference>
<comment type="caution">
    <text evidence="17">The sequence shown here is derived from an EMBL/GenBank/DDBJ whole genome shotgun (WGS) entry which is preliminary data.</text>
</comment>
<evidence type="ECO:0000256" key="11">
    <source>
        <dbReference type="ARBA" id="ARBA00023136"/>
    </source>
</evidence>
<proteinExistence type="inferred from homology"/>